<evidence type="ECO:0008006" key="5">
    <source>
        <dbReference type="Google" id="ProtNLM"/>
    </source>
</evidence>
<evidence type="ECO:0000256" key="1">
    <source>
        <dbReference type="SAM" id="MobiDB-lite"/>
    </source>
</evidence>
<keyword evidence="2" id="KW-0732">Signal</keyword>
<gene>
    <name evidence="3" type="ORF">PIOMA14_I_1313</name>
</gene>
<feature type="chain" id="PRO_5006619754" description="DUF4136 domain-containing protein" evidence="2">
    <location>
        <begin position="27"/>
        <end position="365"/>
    </location>
</feature>
<organism evidence="3 4">
    <name type="scientific">Prevotella intermedia</name>
    <dbReference type="NCBI Taxonomy" id="28131"/>
    <lineage>
        <taxon>Bacteria</taxon>
        <taxon>Pseudomonadati</taxon>
        <taxon>Bacteroidota</taxon>
        <taxon>Bacteroidia</taxon>
        <taxon>Bacteroidales</taxon>
        <taxon>Prevotellaceae</taxon>
        <taxon>Prevotella</taxon>
    </lineage>
</organism>
<dbReference type="RefSeq" id="WP_096405595.1">
    <property type="nucleotide sequence ID" value="NZ_AP014597.1"/>
</dbReference>
<evidence type="ECO:0000313" key="3">
    <source>
        <dbReference type="EMBL" id="BAU17821.1"/>
    </source>
</evidence>
<name>A0A0S3UJY6_PREIN</name>
<evidence type="ECO:0000313" key="4">
    <source>
        <dbReference type="Proteomes" id="UP000217431"/>
    </source>
</evidence>
<proteinExistence type="predicted"/>
<feature type="signal peptide" evidence="2">
    <location>
        <begin position="1"/>
        <end position="26"/>
    </location>
</feature>
<dbReference type="AlphaFoldDB" id="A0A0S3UJY6"/>
<feature type="region of interest" description="Disordered" evidence="1">
    <location>
        <begin position="216"/>
        <end position="365"/>
    </location>
</feature>
<feature type="compositionally biased region" description="Polar residues" evidence="1">
    <location>
        <begin position="275"/>
        <end position="291"/>
    </location>
</feature>
<dbReference type="PROSITE" id="PS51257">
    <property type="entry name" value="PROKAR_LIPOPROTEIN"/>
    <property type="match status" value="1"/>
</dbReference>
<feature type="compositionally biased region" description="Low complexity" evidence="1">
    <location>
        <begin position="292"/>
        <end position="311"/>
    </location>
</feature>
<reference evidence="3 4" key="1">
    <citation type="journal article" date="2016" name="DNA Res.">
        <title>The complete genome sequencing of Prevotella intermedia strain OMA14 and a subsequent fine-scale, intra-species genomic comparison reveal an unusual amplification of conjugative and mobile transposons and identify a novel Prevotella-lineage-specific repeat.</title>
        <authorList>
            <person name="Naito M."/>
            <person name="Ogura Y."/>
            <person name="Itoh T."/>
            <person name="Shoji M."/>
            <person name="Okamoto M."/>
            <person name="Hayashi T."/>
            <person name="Nakayama K."/>
        </authorList>
    </citation>
    <scope>NUCLEOTIDE SEQUENCE [LARGE SCALE GENOMIC DNA]</scope>
    <source>
        <strain evidence="3 4">OMA14</strain>
    </source>
</reference>
<dbReference type="Proteomes" id="UP000217431">
    <property type="component" value="Chromosome I"/>
</dbReference>
<dbReference type="EMBL" id="AP014597">
    <property type="protein sequence ID" value="BAU17821.1"/>
    <property type="molecule type" value="Genomic_DNA"/>
</dbReference>
<protein>
    <recommendedName>
        <fullName evidence="5">DUF4136 domain-containing protein</fullName>
    </recommendedName>
</protein>
<feature type="compositionally biased region" description="Low complexity" evidence="1">
    <location>
        <begin position="322"/>
        <end position="339"/>
    </location>
</feature>
<evidence type="ECO:0000256" key="2">
    <source>
        <dbReference type="SAM" id="SignalP"/>
    </source>
</evidence>
<sequence length="365" mass="41557">MKRQYIFLMSAIATMMTLTSCDTLLAIDSTPAGTVYTSGGTIYTSGGTIYNTGYGSSYDGRYAYSGMRYEEARREALFLSDKMAYELGLTDAQYEAIYEINLDYLLNMRDERSIYGDYWARRNSDIFYVLSASQYNYFVNMDYFYRPVYWYDNRYVFSIYSRYDNPRYYYRSRPVYYDTYRGGRNLLSNSYYEGRFGRRTGQPIVINRNNGNFGSYNNNDSRIIQTPQNGSNGSQPSFGNQRRNNERPSRGSFGNSSMEGRPFGVQPQRKPQRSDFGNSSFGGSRQGTTLESSGFGSNNSRSNSSDRTNTFGSDSRRPTTPSNSGFNNSSESRSSFGNSTPRSNPQPRPTIERPAQNNGSFGGHR</sequence>
<dbReference type="STRING" id="28131.BWX40_01615"/>
<accession>A0A0S3UJY6</accession>
<feature type="compositionally biased region" description="Polar residues" evidence="1">
    <location>
        <begin position="220"/>
        <end position="242"/>
    </location>
</feature>